<proteinExistence type="predicted"/>
<comment type="caution">
    <text evidence="1">The sequence shown here is derived from an EMBL/GenBank/DDBJ whole genome shotgun (WGS) entry which is preliminary data.</text>
</comment>
<evidence type="ECO:0000313" key="2">
    <source>
        <dbReference type="Proteomes" id="UP000765509"/>
    </source>
</evidence>
<reference evidence="1" key="1">
    <citation type="submission" date="2021-03" db="EMBL/GenBank/DDBJ databases">
        <title>Draft genome sequence of rust myrtle Austropuccinia psidii MF-1, a brazilian biotype.</title>
        <authorList>
            <person name="Quecine M.C."/>
            <person name="Pachon D.M.R."/>
            <person name="Bonatelli M.L."/>
            <person name="Correr F.H."/>
            <person name="Franceschini L.M."/>
            <person name="Leite T.F."/>
            <person name="Margarido G.R.A."/>
            <person name="Almeida C.A."/>
            <person name="Ferrarezi J.A."/>
            <person name="Labate C.A."/>
        </authorList>
    </citation>
    <scope>NUCLEOTIDE SEQUENCE</scope>
    <source>
        <strain evidence="1">MF-1</strain>
    </source>
</reference>
<organism evidence="1 2">
    <name type="scientific">Austropuccinia psidii MF-1</name>
    <dbReference type="NCBI Taxonomy" id="1389203"/>
    <lineage>
        <taxon>Eukaryota</taxon>
        <taxon>Fungi</taxon>
        <taxon>Dikarya</taxon>
        <taxon>Basidiomycota</taxon>
        <taxon>Pucciniomycotina</taxon>
        <taxon>Pucciniomycetes</taxon>
        <taxon>Pucciniales</taxon>
        <taxon>Sphaerophragmiaceae</taxon>
        <taxon>Austropuccinia</taxon>
    </lineage>
</organism>
<gene>
    <name evidence="1" type="ORF">O181_072201</name>
</gene>
<keyword evidence="2" id="KW-1185">Reference proteome</keyword>
<accession>A0A9Q3F277</accession>
<dbReference type="AlphaFoldDB" id="A0A9Q3F277"/>
<protein>
    <submittedName>
        <fullName evidence="1">Uncharacterized protein</fullName>
    </submittedName>
</protein>
<name>A0A9Q3F277_9BASI</name>
<dbReference type="Proteomes" id="UP000765509">
    <property type="component" value="Unassembled WGS sequence"/>
</dbReference>
<dbReference type="EMBL" id="AVOT02037764">
    <property type="protein sequence ID" value="MBW0532486.1"/>
    <property type="molecule type" value="Genomic_DNA"/>
</dbReference>
<dbReference type="OrthoDB" id="2517970at2759"/>
<sequence>MNLKDDSQSEIRIISEKMDKINEANLNIPNLSSPFSRIRGPFNSREELTNPFITDSNHHDKKQVLMKESPQHKKWPKFTGEGEYDHMSFIKTIDMFQEDYSITDESITAIIQYLFQKLQKDFIME</sequence>
<evidence type="ECO:0000313" key="1">
    <source>
        <dbReference type="EMBL" id="MBW0532486.1"/>
    </source>
</evidence>